<name>A0A5B6VNX7_9ROSI</name>
<protein>
    <submittedName>
        <fullName evidence="1">Uncharacterized protein</fullName>
    </submittedName>
</protein>
<dbReference type="AlphaFoldDB" id="A0A5B6VNX7"/>
<proteinExistence type="predicted"/>
<evidence type="ECO:0000313" key="1">
    <source>
        <dbReference type="EMBL" id="KAA3470747.1"/>
    </source>
</evidence>
<reference evidence="2" key="1">
    <citation type="journal article" date="2019" name="Plant Biotechnol. J.">
        <title>Genome sequencing of the Australian wild diploid species Gossypium australe highlights disease resistance and delayed gland morphogenesis.</title>
        <authorList>
            <person name="Cai Y."/>
            <person name="Cai X."/>
            <person name="Wang Q."/>
            <person name="Wang P."/>
            <person name="Zhang Y."/>
            <person name="Cai C."/>
            <person name="Xu Y."/>
            <person name="Wang K."/>
            <person name="Zhou Z."/>
            <person name="Wang C."/>
            <person name="Geng S."/>
            <person name="Li B."/>
            <person name="Dong Q."/>
            <person name="Hou Y."/>
            <person name="Wang H."/>
            <person name="Ai P."/>
            <person name="Liu Z."/>
            <person name="Yi F."/>
            <person name="Sun M."/>
            <person name="An G."/>
            <person name="Cheng J."/>
            <person name="Zhang Y."/>
            <person name="Shi Q."/>
            <person name="Xie Y."/>
            <person name="Shi X."/>
            <person name="Chang Y."/>
            <person name="Huang F."/>
            <person name="Chen Y."/>
            <person name="Hong S."/>
            <person name="Mi L."/>
            <person name="Sun Q."/>
            <person name="Zhang L."/>
            <person name="Zhou B."/>
            <person name="Peng R."/>
            <person name="Zhang X."/>
            <person name="Liu F."/>
        </authorList>
    </citation>
    <scope>NUCLEOTIDE SEQUENCE [LARGE SCALE GENOMIC DNA]</scope>
    <source>
        <strain evidence="2">cv. PA1801</strain>
    </source>
</reference>
<sequence length="59" mass="6901">MDNEPPASDENHKKIIRKESQWLSGRCVSTPYLPQTQYEEALSSRKSMLIIFEIKMTMI</sequence>
<evidence type="ECO:0000313" key="2">
    <source>
        <dbReference type="Proteomes" id="UP000325315"/>
    </source>
</evidence>
<dbReference type="EMBL" id="SMMG02000006">
    <property type="protein sequence ID" value="KAA3470747.1"/>
    <property type="molecule type" value="Genomic_DNA"/>
</dbReference>
<keyword evidence="2" id="KW-1185">Reference proteome</keyword>
<accession>A0A5B6VNX7</accession>
<organism evidence="1 2">
    <name type="scientific">Gossypium australe</name>
    <dbReference type="NCBI Taxonomy" id="47621"/>
    <lineage>
        <taxon>Eukaryota</taxon>
        <taxon>Viridiplantae</taxon>
        <taxon>Streptophyta</taxon>
        <taxon>Embryophyta</taxon>
        <taxon>Tracheophyta</taxon>
        <taxon>Spermatophyta</taxon>
        <taxon>Magnoliopsida</taxon>
        <taxon>eudicotyledons</taxon>
        <taxon>Gunneridae</taxon>
        <taxon>Pentapetalae</taxon>
        <taxon>rosids</taxon>
        <taxon>malvids</taxon>
        <taxon>Malvales</taxon>
        <taxon>Malvaceae</taxon>
        <taxon>Malvoideae</taxon>
        <taxon>Gossypium</taxon>
    </lineage>
</organism>
<gene>
    <name evidence="1" type="ORF">EPI10_016432</name>
</gene>
<dbReference type="Proteomes" id="UP000325315">
    <property type="component" value="Unassembled WGS sequence"/>
</dbReference>
<comment type="caution">
    <text evidence="1">The sequence shown here is derived from an EMBL/GenBank/DDBJ whole genome shotgun (WGS) entry which is preliminary data.</text>
</comment>